<reference evidence="1 2" key="1">
    <citation type="journal article" date="2015" name="Genome Announc.">
        <title>Expanding the biotechnology potential of lactobacilli through comparative genomics of 213 strains and associated genera.</title>
        <authorList>
            <person name="Sun Z."/>
            <person name="Harris H.M."/>
            <person name="McCann A."/>
            <person name="Guo C."/>
            <person name="Argimon S."/>
            <person name="Zhang W."/>
            <person name="Yang X."/>
            <person name="Jeffery I.B."/>
            <person name="Cooney J.C."/>
            <person name="Kagawa T.F."/>
            <person name="Liu W."/>
            <person name="Song Y."/>
            <person name="Salvetti E."/>
            <person name="Wrobel A."/>
            <person name="Rasinkangas P."/>
            <person name="Parkhill J."/>
            <person name="Rea M.C."/>
            <person name="O'Sullivan O."/>
            <person name="Ritari J."/>
            <person name="Douillard F.P."/>
            <person name="Paul Ross R."/>
            <person name="Yang R."/>
            <person name="Briner A.E."/>
            <person name="Felis G.E."/>
            <person name="de Vos W.M."/>
            <person name="Barrangou R."/>
            <person name="Klaenhammer T.R."/>
            <person name="Caufield P.W."/>
            <person name="Cui Y."/>
            <person name="Zhang H."/>
            <person name="O'Toole P.W."/>
        </authorList>
    </citation>
    <scope>NUCLEOTIDE SEQUENCE [LARGE SCALE GENOMIC DNA]</scope>
    <source>
        <strain evidence="1 2">DSM 20178</strain>
    </source>
</reference>
<accession>A0A0R1EL87</accession>
<name>A0A0R1EL87_LACZE</name>
<dbReference type="EMBL" id="AZCT01000026">
    <property type="protein sequence ID" value="KRK09999.1"/>
    <property type="molecule type" value="Genomic_DNA"/>
</dbReference>
<dbReference type="AlphaFoldDB" id="A0A0R1EL87"/>
<dbReference type="Proteomes" id="UP000051984">
    <property type="component" value="Unassembled WGS sequence"/>
</dbReference>
<evidence type="ECO:0000313" key="2">
    <source>
        <dbReference type="Proteomes" id="UP000051984"/>
    </source>
</evidence>
<gene>
    <name evidence="1" type="ORF">FD51_GL001933</name>
</gene>
<proteinExistence type="predicted"/>
<evidence type="ECO:0008006" key="3">
    <source>
        <dbReference type="Google" id="ProtNLM"/>
    </source>
</evidence>
<dbReference type="PATRIC" id="fig|1423816.3.peg.2008"/>
<dbReference type="GO" id="GO:0016491">
    <property type="term" value="F:oxidoreductase activity"/>
    <property type="evidence" value="ECO:0007669"/>
    <property type="project" value="InterPro"/>
</dbReference>
<dbReference type="SUPFAM" id="SSF55469">
    <property type="entry name" value="FMN-dependent nitroreductase-like"/>
    <property type="match status" value="1"/>
</dbReference>
<comment type="caution">
    <text evidence="1">The sequence shown here is derived from an EMBL/GenBank/DDBJ whole genome shotgun (WGS) entry which is preliminary data.</text>
</comment>
<protein>
    <recommendedName>
        <fullName evidence="3">Nitroreductase</fullName>
    </recommendedName>
</protein>
<dbReference type="Gene3D" id="3.40.109.10">
    <property type="entry name" value="NADH Oxidase"/>
    <property type="match status" value="1"/>
</dbReference>
<evidence type="ECO:0000313" key="1">
    <source>
        <dbReference type="EMBL" id="KRK09999.1"/>
    </source>
</evidence>
<organism evidence="1 2">
    <name type="scientific">Lacticaseibacillus zeae DSM 20178 = KCTC 3804</name>
    <dbReference type="NCBI Taxonomy" id="1423816"/>
    <lineage>
        <taxon>Bacteria</taxon>
        <taxon>Bacillati</taxon>
        <taxon>Bacillota</taxon>
        <taxon>Bacilli</taxon>
        <taxon>Lactobacillales</taxon>
        <taxon>Lactobacillaceae</taxon>
        <taxon>Lacticaseibacillus</taxon>
    </lineage>
</organism>
<sequence>MDIERDLTKDVIHPSHPEEIRAHFEIGDDEALLMGIALGYPAESKINELKTDRRLLADFLQVKE</sequence>
<dbReference type="InterPro" id="IPR000415">
    <property type="entry name" value="Nitroreductase-like"/>
</dbReference>